<gene>
    <name evidence="2" type="ordered locus">Tbd_1689</name>
</gene>
<evidence type="ECO:0000256" key="1">
    <source>
        <dbReference type="SAM" id="SignalP"/>
    </source>
</evidence>
<dbReference type="KEGG" id="tbd:Tbd_1689"/>
<dbReference type="PROSITE" id="PS51257">
    <property type="entry name" value="PROKAR_LIPOPROTEIN"/>
    <property type="match status" value="1"/>
</dbReference>
<evidence type="ECO:0000313" key="2">
    <source>
        <dbReference type="EMBL" id="AAZ97642.1"/>
    </source>
</evidence>
<dbReference type="AlphaFoldDB" id="Q3SI86"/>
<evidence type="ECO:0000313" key="3">
    <source>
        <dbReference type="Proteomes" id="UP000008291"/>
    </source>
</evidence>
<protein>
    <recommendedName>
        <fullName evidence="4">Lipoprotein</fullName>
    </recommendedName>
</protein>
<feature type="chain" id="PRO_5004228891" description="Lipoprotein" evidence="1">
    <location>
        <begin position="21"/>
        <end position="151"/>
    </location>
</feature>
<proteinExistence type="predicted"/>
<dbReference type="EMBL" id="CP000116">
    <property type="protein sequence ID" value="AAZ97642.1"/>
    <property type="molecule type" value="Genomic_DNA"/>
</dbReference>
<organism evidence="2 3">
    <name type="scientific">Thiobacillus denitrificans (strain ATCC 25259 / T1)</name>
    <dbReference type="NCBI Taxonomy" id="292415"/>
    <lineage>
        <taxon>Bacteria</taxon>
        <taxon>Pseudomonadati</taxon>
        <taxon>Pseudomonadota</taxon>
        <taxon>Betaproteobacteria</taxon>
        <taxon>Nitrosomonadales</taxon>
        <taxon>Thiobacillaceae</taxon>
        <taxon>Thiobacillus</taxon>
    </lineage>
</organism>
<dbReference type="STRING" id="292415.Tbd_1689"/>
<dbReference type="RefSeq" id="WP_011312201.1">
    <property type="nucleotide sequence ID" value="NC_007404.1"/>
</dbReference>
<accession>Q3SI86</accession>
<keyword evidence="1" id="KW-0732">Signal</keyword>
<dbReference type="HOGENOM" id="CLU_1730576_0_0_4"/>
<feature type="signal peptide" evidence="1">
    <location>
        <begin position="1"/>
        <end position="20"/>
    </location>
</feature>
<name>Q3SI86_THIDA</name>
<dbReference type="Proteomes" id="UP000008291">
    <property type="component" value="Chromosome"/>
</dbReference>
<sequence>MKRLSLLIYAALTFPQLAFAGACSTTGQAMQQSASAGLDNALNDIYAKGDQQSKSVADAQSCLEKYSQYQIGATVNVPDLDLGKLGDALKKQAESRACQVIDNTIAGATRNTNVSLSGGYGGGVTAGQNAGVNVKPTAPTSLIDRVMGIFR</sequence>
<keyword evidence="3" id="KW-1185">Reference proteome</keyword>
<evidence type="ECO:0008006" key="4">
    <source>
        <dbReference type="Google" id="ProtNLM"/>
    </source>
</evidence>
<reference evidence="2 3" key="1">
    <citation type="journal article" date="2006" name="J. Bacteriol.">
        <title>The genome sequence of the obligately chemolithoautotrophic, facultatively anaerobic bacterium Thiobacillus denitrificans.</title>
        <authorList>
            <person name="Beller H.R."/>
            <person name="Chain P.S."/>
            <person name="Letain T.E."/>
            <person name="Chakicherla A."/>
            <person name="Larimer F.W."/>
            <person name="Richardson P.M."/>
            <person name="Coleman M.A."/>
            <person name="Wood A.P."/>
            <person name="Kelly D.P."/>
        </authorList>
    </citation>
    <scope>NUCLEOTIDE SEQUENCE [LARGE SCALE GENOMIC DNA]</scope>
    <source>
        <strain evidence="2 3">ATCC 25259</strain>
    </source>
</reference>